<feature type="transmembrane region" description="Helical" evidence="1">
    <location>
        <begin position="6"/>
        <end position="24"/>
    </location>
</feature>
<dbReference type="EMBL" id="KL363190">
    <property type="protein sequence ID" value="KFD57108.1"/>
    <property type="molecule type" value="Genomic_DNA"/>
</dbReference>
<evidence type="ECO:0000313" key="3">
    <source>
        <dbReference type="Proteomes" id="UP000030764"/>
    </source>
</evidence>
<evidence type="ECO:0000256" key="1">
    <source>
        <dbReference type="SAM" id="Phobius"/>
    </source>
</evidence>
<keyword evidence="1" id="KW-0812">Transmembrane</keyword>
<feature type="non-terminal residue" evidence="2">
    <location>
        <position position="78"/>
    </location>
</feature>
<keyword evidence="1" id="KW-0472">Membrane</keyword>
<reference evidence="2 3" key="1">
    <citation type="journal article" date="2014" name="Nat. Genet.">
        <title>Genome and transcriptome of the porcine whipworm Trichuris suis.</title>
        <authorList>
            <person name="Jex A.R."/>
            <person name="Nejsum P."/>
            <person name="Schwarz E.M."/>
            <person name="Hu L."/>
            <person name="Young N.D."/>
            <person name="Hall R.S."/>
            <person name="Korhonen P.K."/>
            <person name="Liao S."/>
            <person name="Thamsborg S."/>
            <person name="Xia J."/>
            <person name="Xu P."/>
            <person name="Wang S."/>
            <person name="Scheerlinck J.P."/>
            <person name="Hofmann A."/>
            <person name="Sternberg P.W."/>
            <person name="Wang J."/>
            <person name="Gasser R.B."/>
        </authorList>
    </citation>
    <scope>NUCLEOTIDE SEQUENCE [LARGE SCALE GENOMIC DNA]</scope>
    <source>
        <strain evidence="2">DCEP-RM93M</strain>
    </source>
</reference>
<keyword evidence="3" id="KW-1185">Reference proteome</keyword>
<protein>
    <submittedName>
        <fullName evidence="2">Uncharacterized protein</fullName>
    </submittedName>
</protein>
<name>A0A085MIR2_9BILA</name>
<accession>A0A085MIR2</accession>
<proteinExistence type="predicted"/>
<organism evidence="2 3">
    <name type="scientific">Trichuris suis</name>
    <name type="common">pig whipworm</name>
    <dbReference type="NCBI Taxonomy" id="68888"/>
    <lineage>
        <taxon>Eukaryota</taxon>
        <taxon>Metazoa</taxon>
        <taxon>Ecdysozoa</taxon>
        <taxon>Nematoda</taxon>
        <taxon>Enoplea</taxon>
        <taxon>Dorylaimia</taxon>
        <taxon>Trichinellida</taxon>
        <taxon>Trichuridae</taxon>
        <taxon>Trichuris</taxon>
    </lineage>
</organism>
<evidence type="ECO:0000313" key="2">
    <source>
        <dbReference type="EMBL" id="KFD57108.1"/>
    </source>
</evidence>
<dbReference type="AlphaFoldDB" id="A0A085MIR2"/>
<feature type="non-terminal residue" evidence="2">
    <location>
        <position position="1"/>
    </location>
</feature>
<keyword evidence="1" id="KW-1133">Transmembrane helix</keyword>
<dbReference type="Proteomes" id="UP000030764">
    <property type="component" value="Unassembled WGS sequence"/>
</dbReference>
<sequence length="78" mass="8968">WFRGSAYCTILFFSILPFFSLPYITKAIAKKSTTYDAIWFQAYDRKSRRLINASNAEPDRGGFRASGNFAVAPRWPHT</sequence>
<gene>
    <name evidence="2" type="ORF">M513_01993</name>
</gene>